<sequence>MMSTQLSLSSQQKPLPHLSKADWQAGVWALRQCGQTARADGFAFRNEARTLRNETRVRTKWDNYHNECRLADRVTEVGRWQEILRRCLRQVEAEQRDLAAEKEVCEQELENIATCFLVEAECAAIIDRRVAPDLVDAEREQELKDETAALEAHKAMLTERCHAAFEQHNRLEEAACALRQATRDQDDTLEIDHDNLARDRHCASITFKPDPCETVNNIVPYESWLEHCRCTKLRGDNELASSAKLREAMQVARARARNDLTAHKDATEFAMRKCVYETQRAKNELEWQKANLKEAMARLHKEIEDLTRALRDKTECLMLAESRLDNRKYRPGLEQARDEPMVGLCDEVLQVRRTMQELLEKLNHAKATYNGMEDLLVATDRDLSGKILALTAAIHCLDTHKRFAMGDAVPFSTETARNVALTRVENEVPRH</sequence>
<comment type="similarity">
    <text evidence="1 3">Belongs to the tektin family.</text>
</comment>
<dbReference type="KEGG" id="tpal:117651377"/>
<comment type="subcellular location">
    <subcellularLocation>
        <location evidence="3">Cytoplasm</location>
        <location evidence="3">Cytoskeleton</location>
        <location evidence="3">Cilium axoneme</location>
    </subcellularLocation>
</comment>
<dbReference type="GO" id="GO:0005930">
    <property type="term" value="C:axoneme"/>
    <property type="evidence" value="ECO:0007669"/>
    <property type="project" value="UniProtKB-SubCell"/>
</dbReference>
<evidence type="ECO:0000256" key="4">
    <source>
        <dbReference type="SAM" id="Coils"/>
    </source>
</evidence>
<keyword evidence="3" id="KW-0969">Cilium</keyword>
<evidence type="ECO:0000313" key="6">
    <source>
        <dbReference type="RefSeq" id="XP_034251265.1"/>
    </source>
</evidence>
<dbReference type="OrthoDB" id="440745at2759"/>
<dbReference type="InterPro" id="IPR000435">
    <property type="entry name" value="Tektins"/>
</dbReference>
<evidence type="ECO:0000256" key="2">
    <source>
        <dbReference type="ARBA" id="ARBA00022490"/>
    </source>
</evidence>
<dbReference type="GeneID" id="117651377"/>
<dbReference type="PANTHER" id="PTHR19960">
    <property type="entry name" value="TEKTIN"/>
    <property type="match status" value="1"/>
</dbReference>
<keyword evidence="5" id="KW-1185">Reference proteome</keyword>
<dbReference type="GO" id="GO:0060294">
    <property type="term" value="P:cilium movement involved in cell motility"/>
    <property type="evidence" value="ECO:0007669"/>
    <property type="project" value="UniProtKB-UniRule"/>
</dbReference>
<keyword evidence="2" id="KW-0963">Cytoplasm</keyword>
<dbReference type="Proteomes" id="UP000515158">
    <property type="component" value="Unplaced"/>
</dbReference>
<keyword evidence="3" id="KW-0966">Cell projection</keyword>
<reference evidence="6" key="1">
    <citation type="submission" date="2025-08" db="UniProtKB">
        <authorList>
            <consortium name="RefSeq"/>
        </authorList>
    </citation>
    <scope>IDENTIFICATION</scope>
    <source>
        <tissue evidence="6">Total insect</tissue>
    </source>
</reference>
<evidence type="ECO:0000256" key="1">
    <source>
        <dbReference type="ARBA" id="ARBA00007209"/>
    </source>
</evidence>
<keyword evidence="4" id="KW-0175">Coiled coil</keyword>
<dbReference type="Pfam" id="PF03148">
    <property type="entry name" value="Tektin"/>
    <property type="match status" value="1"/>
</dbReference>
<dbReference type="InterPro" id="IPR048256">
    <property type="entry name" value="Tektin-like"/>
</dbReference>
<organism evidence="6">
    <name type="scientific">Thrips palmi</name>
    <name type="common">Melon thrips</name>
    <dbReference type="NCBI Taxonomy" id="161013"/>
    <lineage>
        <taxon>Eukaryota</taxon>
        <taxon>Metazoa</taxon>
        <taxon>Ecdysozoa</taxon>
        <taxon>Arthropoda</taxon>
        <taxon>Hexapoda</taxon>
        <taxon>Insecta</taxon>
        <taxon>Pterygota</taxon>
        <taxon>Neoptera</taxon>
        <taxon>Paraneoptera</taxon>
        <taxon>Thysanoptera</taxon>
        <taxon>Terebrantia</taxon>
        <taxon>Thripoidea</taxon>
        <taxon>Thripidae</taxon>
        <taxon>Thrips</taxon>
    </lineage>
</organism>
<proteinExistence type="inferred from homology"/>
<protein>
    <recommendedName>
        <fullName evidence="3">Tektin</fullName>
    </recommendedName>
</protein>
<dbReference type="GO" id="GO:0015630">
    <property type="term" value="C:microtubule cytoskeleton"/>
    <property type="evidence" value="ECO:0007669"/>
    <property type="project" value="UniProtKB-UniRule"/>
</dbReference>
<name>A0A6P9A1H8_THRPL</name>
<dbReference type="GO" id="GO:0060271">
    <property type="term" value="P:cilium assembly"/>
    <property type="evidence" value="ECO:0007669"/>
    <property type="project" value="UniProtKB-UniRule"/>
</dbReference>
<feature type="coiled-coil region" evidence="4">
    <location>
        <begin position="348"/>
        <end position="375"/>
    </location>
</feature>
<dbReference type="PANTHER" id="PTHR19960:SF7">
    <property type="entry name" value="TEKTIN"/>
    <property type="match status" value="1"/>
</dbReference>
<dbReference type="RefSeq" id="XP_034251265.1">
    <property type="nucleotide sequence ID" value="XM_034395374.1"/>
</dbReference>
<feature type="coiled-coil region" evidence="4">
    <location>
        <begin position="278"/>
        <end position="316"/>
    </location>
</feature>
<accession>A0A6P9A1H8</accession>
<evidence type="ECO:0000313" key="5">
    <source>
        <dbReference type="Proteomes" id="UP000515158"/>
    </source>
</evidence>
<evidence type="ECO:0000256" key="3">
    <source>
        <dbReference type="RuleBase" id="RU367040"/>
    </source>
</evidence>
<dbReference type="AlphaFoldDB" id="A0A6P9A1H8"/>
<keyword evidence="3" id="KW-0282">Flagellum</keyword>
<dbReference type="FunCoup" id="A0A6P9A1H8">
    <property type="interactions" value="90"/>
</dbReference>
<dbReference type="InParanoid" id="A0A6P9A1H8"/>
<dbReference type="GO" id="GO:0005634">
    <property type="term" value="C:nucleus"/>
    <property type="evidence" value="ECO:0007669"/>
    <property type="project" value="TreeGrafter"/>
</dbReference>
<gene>
    <name evidence="6" type="primary">LOC117651377</name>
</gene>